<keyword evidence="2" id="KW-1185">Reference proteome</keyword>
<proteinExistence type="predicted"/>
<reference evidence="1 2" key="1">
    <citation type="journal article" date="2019" name="Int. J. Syst. Evol. Microbiol.">
        <title>The Global Catalogue of Microorganisms (GCM) 10K type strain sequencing project: providing services to taxonomists for standard genome sequencing and annotation.</title>
        <authorList>
            <consortium name="The Broad Institute Genomics Platform"/>
            <consortium name="The Broad Institute Genome Sequencing Center for Infectious Disease"/>
            <person name="Wu L."/>
            <person name="Ma J."/>
        </authorList>
    </citation>
    <scope>NUCLEOTIDE SEQUENCE [LARGE SCALE GENOMIC DNA]</scope>
    <source>
        <strain evidence="1 2">CGMCC 1.12554</strain>
    </source>
</reference>
<dbReference type="Proteomes" id="UP001596545">
    <property type="component" value="Unassembled WGS sequence"/>
</dbReference>
<organism evidence="1 2">
    <name type="scientific">Halorubrum rutilum</name>
    <dbReference type="NCBI Taxonomy" id="1364933"/>
    <lineage>
        <taxon>Archaea</taxon>
        <taxon>Methanobacteriati</taxon>
        <taxon>Methanobacteriota</taxon>
        <taxon>Stenosarchaea group</taxon>
        <taxon>Halobacteria</taxon>
        <taxon>Halobacteriales</taxon>
        <taxon>Haloferacaceae</taxon>
        <taxon>Halorubrum</taxon>
    </lineage>
</organism>
<sequence>MTCTHCGAADPDSYVLRFSPEGRDAQRMDLKLCDDCLERFLAEGNAELVSPNIVAIDDDPSGELLDRRR</sequence>
<dbReference type="RefSeq" id="WP_256408308.1">
    <property type="nucleotide sequence ID" value="NZ_JANHDN010000002.1"/>
</dbReference>
<evidence type="ECO:0008006" key="3">
    <source>
        <dbReference type="Google" id="ProtNLM"/>
    </source>
</evidence>
<gene>
    <name evidence="1" type="ORF">ACFQMF_13470</name>
</gene>
<accession>A0ABD6AN71</accession>
<name>A0ABD6AN71_9EURY</name>
<dbReference type="EMBL" id="JBHTBL010000011">
    <property type="protein sequence ID" value="MFC7325586.1"/>
    <property type="molecule type" value="Genomic_DNA"/>
</dbReference>
<evidence type="ECO:0000313" key="2">
    <source>
        <dbReference type="Proteomes" id="UP001596545"/>
    </source>
</evidence>
<dbReference type="AlphaFoldDB" id="A0ABD6AN71"/>
<protein>
    <recommendedName>
        <fullName evidence="3">Small CPxCG-related zinc finger protein</fullName>
    </recommendedName>
</protein>
<evidence type="ECO:0000313" key="1">
    <source>
        <dbReference type="EMBL" id="MFC7325586.1"/>
    </source>
</evidence>
<comment type="caution">
    <text evidence="1">The sequence shown here is derived from an EMBL/GenBank/DDBJ whole genome shotgun (WGS) entry which is preliminary data.</text>
</comment>